<dbReference type="PROSITE" id="PS51257">
    <property type="entry name" value="PROKAR_LIPOPROTEIN"/>
    <property type="match status" value="1"/>
</dbReference>
<feature type="domain" description="Bacterial Ig-like" evidence="2">
    <location>
        <begin position="58"/>
        <end position="163"/>
    </location>
</feature>
<evidence type="ECO:0000259" key="2">
    <source>
        <dbReference type="Pfam" id="PF20251"/>
    </source>
</evidence>
<keyword evidence="1" id="KW-0732">Signal</keyword>
<organism evidence="3 4">
    <name type="scientific">Chitinophaga rhizophila</name>
    <dbReference type="NCBI Taxonomy" id="2866212"/>
    <lineage>
        <taxon>Bacteria</taxon>
        <taxon>Pseudomonadati</taxon>
        <taxon>Bacteroidota</taxon>
        <taxon>Chitinophagia</taxon>
        <taxon>Chitinophagales</taxon>
        <taxon>Chitinophagaceae</taxon>
        <taxon>Chitinophaga</taxon>
    </lineage>
</organism>
<keyword evidence="4" id="KW-1185">Reference proteome</keyword>
<dbReference type="EMBL" id="JAICCF010000002">
    <property type="protein sequence ID" value="MBW8684476.1"/>
    <property type="molecule type" value="Genomic_DNA"/>
</dbReference>
<dbReference type="RefSeq" id="WP_220249696.1">
    <property type="nucleotide sequence ID" value="NZ_JAICCF010000002.1"/>
</dbReference>
<gene>
    <name evidence="3" type="ORF">K1Y79_09040</name>
</gene>
<evidence type="ECO:0000313" key="4">
    <source>
        <dbReference type="Proteomes" id="UP000812961"/>
    </source>
</evidence>
<protein>
    <recommendedName>
        <fullName evidence="2">Bacterial Ig-like domain-containing protein</fullName>
    </recommendedName>
</protein>
<accession>A0ABS7G9Y9</accession>
<dbReference type="Pfam" id="PF20251">
    <property type="entry name" value="Big_14"/>
    <property type="match status" value="1"/>
</dbReference>
<proteinExistence type="predicted"/>
<comment type="caution">
    <text evidence="3">The sequence shown here is derived from an EMBL/GenBank/DDBJ whole genome shotgun (WGS) entry which is preliminary data.</text>
</comment>
<dbReference type="InterPro" id="IPR046878">
    <property type="entry name" value="Big_14"/>
</dbReference>
<evidence type="ECO:0000256" key="1">
    <source>
        <dbReference type="SAM" id="SignalP"/>
    </source>
</evidence>
<feature type="signal peptide" evidence="1">
    <location>
        <begin position="1"/>
        <end position="24"/>
    </location>
</feature>
<dbReference type="Proteomes" id="UP000812961">
    <property type="component" value="Unassembled WGS sequence"/>
</dbReference>
<reference evidence="3 4" key="1">
    <citation type="submission" date="2021-08" db="EMBL/GenBank/DDBJ databases">
        <title>The genome sequence of Chitinophaga sp. B61.</title>
        <authorList>
            <person name="Zhang X."/>
        </authorList>
    </citation>
    <scope>NUCLEOTIDE SEQUENCE [LARGE SCALE GENOMIC DNA]</scope>
    <source>
        <strain evidence="3 4">B61</strain>
    </source>
</reference>
<sequence length="169" mass="18185">MRISLYYLIIPALILGSCASNNNAGNNNTGDSTTVDSNNVSKMQDTATNTSTADPAGNIAMTLSPGTYKSSTVGKATLTITNNSTEDVSFGDPYKVEYNNGGNWEKVSIFDEVVFTAMMHAVAPGKSQEFPINLQPVPYDYKPGEYRILKGAQSGDKSFQLTTTFTVDK</sequence>
<evidence type="ECO:0000313" key="3">
    <source>
        <dbReference type="EMBL" id="MBW8684476.1"/>
    </source>
</evidence>
<name>A0ABS7G9Y9_9BACT</name>
<feature type="chain" id="PRO_5046269041" description="Bacterial Ig-like domain-containing protein" evidence="1">
    <location>
        <begin position="25"/>
        <end position="169"/>
    </location>
</feature>